<dbReference type="HOGENOM" id="CLU_2664263_0_0_11"/>
<gene>
    <name evidence="2" type="ORF">BN381_70064</name>
</gene>
<feature type="region of interest" description="Disordered" evidence="1">
    <location>
        <begin position="1"/>
        <end position="39"/>
    </location>
</feature>
<name>R4Z3X7_9ACTN</name>
<reference evidence="2 3" key="1">
    <citation type="journal article" date="2013" name="ISME J.">
        <title>Metabolic model for the filamentous 'Candidatus Microthrix parvicella' based on genomic and metagenomic analyses.</title>
        <authorList>
            <person name="Jon McIlroy S."/>
            <person name="Kristiansen R."/>
            <person name="Albertsen M."/>
            <person name="Michael Karst S."/>
            <person name="Rossetti S."/>
            <person name="Lund Nielsen J."/>
            <person name="Tandoi V."/>
            <person name="James Seviour R."/>
            <person name="Nielsen P.H."/>
        </authorList>
    </citation>
    <scope>NUCLEOTIDE SEQUENCE [LARGE SCALE GENOMIC DNA]</scope>
    <source>
        <strain evidence="2 3">RN1</strain>
    </source>
</reference>
<dbReference type="STRING" id="1229780.BN381_70064"/>
<protein>
    <submittedName>
        <fullName evidence="2">Uncharacterized protein</fullName>
    </submittedName>
</protein>
<dbReference type="EMBL" id="CANL01000067">
    <property type="protein sequence ID" value="CCM65365.1"/>
    <property type="molecule type" value="Genomic_DNA"/>
</dbReference>
<keyword evidence="3" id="KW-1185">Reference proteome</keyword>
<accession>R4Z3X7</accession>
<feature type="compositionally biased region" description="Gly residues" evidence="1">
    <location>
        <begin position="18"/>
        <end position="33"/>
    </location>
</feature>
<sequence>MPTSSQVGSKVGNFAGDGSVGGGTKGDGSGSGGSEWLDVETLSEGPRLLRVLANAPGRGEVSVSATFAVRPAVGE</sequence>
<evidence type="ECO:0000313" key="3">
    <source>
        <dbReference type="Proteomes" id="UP000018291"/>
    </source>
</evidence>
<dbReference type="Proteomes" id="UP000018291">
    <property type="component" value="Unassembled WGS sequence"/>
</dbReference>
<organism evidence="2 3">
    <name type="scientific">Candidatus Neomicrothrix parvicella RN1</name>
    <dbReference type="NCBI Taxonomy" id="1229780"/>
    <lineage>
        <taxon>Bacteria</taxon>
        <taxon>Bacillati</taxon>
        <taxon>Actinomycetota</taxon>
        <taxon>Acidimicrobiia</taxon>
        <taxon>Acidimicrobiales</taxon>
        <taxon>Microthrixaceae</taxon>
        <taxon>Candidatus Neomicrothrix</taxon>
    </lineage>
</organism>
<evidence type="ECO:0000313" key="2">
    <source>
        <dbReference type="EMBL" id="CCM65365.1"/>
    </source>
</evidence>
<evidence type="ECO:0000256" key="1">
    <source>
        <dbReference type="SAM" id="MobiDB-lite"/>
    </source>
</evidence>
<proteinExistence type="predicted"/>
<comment type="caution">
    <text evidence="2">The sequence shown here is derived from an EMBL/GenBank/DDBJ whole genome shotgun (WGS) entry which is preliminary data.</text>
</comment>
<dbReference type="AlphaFoldDB" id="R4Z3X7"/>